<evidence type="ECO:0000256" key="1">
    <source>
        <dbReference type="ARBA" id="ARBA00001964"/>
    </source>
</evidence>
<comment type="subunit">
    <text evidence="4">Heterodimer of an alpha and a beta chain.</text>
</comment>
<proteinExistence type="predicted"/>
<gene>
    <name evidence="6" type="primary">pdhA</name>
    <name evidence="6" type="ORF">PVT68_11475</name>
</gene>
<keyword evidence="7" id="KW-1185">Reference proteome</keyword>
<evidence type="ECO:0000256" key="2">
    <source>
        <dbReference type="ARBA" id="ARBA00023002"/>
    </source>
</evidence>
<dbReference type="InterPro" id="IPR017596">
    <property type="entry name" value="PdhA/BkdA"/>
</dbReference>
<dbReference type="NCBIfam" id="TIGR03181">
    <property type="entry name" value="PDH_E1_alph_x"/>
    <property type="match status" value="1"/>
</dbReference>
<evidence type="ECO:0000259" key="5">
    <source>
        <dbReference type="Pfam" id="PF00676"/>
    </source>
</evidence>
<organism evidence="6 7">
    <name type="scientific">Microbulbifer bruguierae</name>
    <dbReference type="NCBI Taxonomy" id="3029061"/>
    <lineage>
        <taxon>Bacteria</taxon>
        <taxon>Pseudomonadati</taxon>
        <taxon>Pseudomonadota</taxon>
        <taxon>Gammaproteobacteria</taxon>
        <taxon>Cellvibrionales</taxon>
        <taxon>Microbulbiferaceae</taxon>
        <taxon>Microbulbifer</taxon>
    </lineage>
</organism>
<dbReference type="Proteomes" id="UP001236500">
    <property type="component" value="Chromosome"/>
</dbReference>
<evidence type="ECO:0000256" key="4">
    <source>
        <dbReference type="RuleBase" id="RU366007"/>
    </source>
</evidence>
<dbReference type="InterPro" id="IPR050771">
    <property type="entry name" value="Alpha-ketoacid_DH_E1_comp"/>
</dbReference>
<dbReference type="SUPFAM" id="SSF52518">
    <property type="entry name" value="Thiamin diphosphate-binding fold (THDP-binding)"/>
    <property type="match status" value="1"/>
</dbReference>
<evidence type="ECO:0000256" key="3">
    <source>
        <dbReference type="ARBA" id="ARBA00023052"/>
    </source>
</evidence>
<accession>A0ABY8N9A8</accession>
<dbReference type="InterPro" id="IPR029061">
    <property type="entry name" value="THDP-binding"/>
</dbReference>
<dbReference type="RefSeq" id="WP_280318169.1">
    <property type="nucleotide sequence ID" value="NZ_CP118605.1"/>
</dbReference>
<comment type="function">
    <text evidence="4">The pyruvate dehydrogenase complex catalyzes the overall conversion of pyruvate to acetyl-CoA and CO(2). It contains multiple copies of three enzymatic components: pyruvate dehydrogenase (E1), dihydrolipoamide acetyltransferase (E2) and lipoamide dehydrogenase (E3).</text>
</comment>
<dbReference type="CDD" id="cd02000">
    <property type="entry name" value="TPP_E1_PDC_ADC_BCADC"/>
    <property type="match status" value="1"/>
</dbReference>
<dbReference type="Gene3D" id="3.40.50.970">
    <property type="match status" value="1"/>
</dbReference>
<evidence type="ECO:0000313" key="6">
    <source>
        <dbReference type="EMBL" id="WGL15388.1"/>
    </source>
</evidence>
<dbReference type="PANTHER" id="PTHR43380:SF1">
    <property type="entry name" value="2-OXOISOVALERATE DEHYDROGENASE SUBUNIT ALPHA, MITOCHONDRIAL"/>
    <property type="match status" value="1"/>
</dbReference>
<keyword evidence="3 4" id="KW-0786">Thiamine pyrophosphate</keyword>
<keyword evidence="4 6" id="KW-0670">Pyruvate</keyword>
<comment type="cofactor">
    <cofactor evidence="1 4">
        <name>thiamine diphosphate</name>
        <dbReference type="ChEBI" id="CHEBI:58937"/>
    </cofactor>
</comment>
<dbReference type="Pfam" id="PF00676">
    <property type="entry name" value="E1_dh"/>
    <property type="match status" value="1"/>
</dbReference>
<dbReference type="InterPro" id="IPR001017">
    <property type="entry name" value="DH_E1"/>
</dbReference>
<protein>
    <recommendedName>
        <fullName evidence="4">Pyruvate dehydrogenase E1 component subunit alpha</fullName>
        <ecNumber evidence="4">1.2.4.1</ecNumber>
    </recommendedName>
</protein>
<dbReference type="PANTHER" id="PTHR43380">
    <property type="entry name" value="2-OXOISOVALERATE DEHYDROGENASE SUBUNIT ALPHA, MITOCHONDRIAL"/>
    <property type="match status" value="1"/>
</dbReference>
<reference evidence="6 7" key="1">
    <citation type="submission" date="2023-02" db="EMBL/GenBank/DDBJ databases">
        <title>Description and genomic characterization of Microbulbifer bruguierae sp. nov., isolated from the sediment of mangrove plant Bruguiera sexangula.</title>
        <authorList>
            <person name="Long M."/>
        </authorList>
    </citation>
    <scope>NUCLEOTIDE SEQUENCE [LARGE SCALE GENOMIC DNA]</scope>
    <source>
        <strain evidence="6 7">H12</strain>
    </source>
</reference>
<feature type="domain" description="Dehydrogenase E1 component" evidence="5">
    <location>
        <begin position="43"/>
        <end position="331"/>
    </location>
</feature>
<keyword evidence="2 4" id="KW-0560">Oxidoreductase</keyword>
<dbReference type="EC" id="1.2.4.1" evidence="4"/>
<name>A0ABY8N9A8_9GAMM</name>
<evidence type="ECO:0000313" key="7">
    <source>
        <dbReference type="Proteomes" id="UP001236500"/>
    </source>
</evidence>
<comment type="catalytic activity">
    <reaction evidence="4">
        <text>N(6)-[(R)-lipoyl]-L-lysyl-[protein] + pyruvate + H(+) = N(6)-[(R)-S(8)-acetyldihydrolipoyl]-L-lysyl-[protein] + CO2</text>
        <dbReference type="Rhea" id="RHEA:19189"/>
        <dbReference type="Rhea" id="RHEA-COMP:10474"/>
        <dbReference type="Rhea" id="RHEA-COMP:10478"/>
        <dbReference type="ChEBI" id="CHEBI:15361"/>
        <dbReference type="ChEBI" id="CHEBI:15378"/>
        <dbReference type="ChEBI" id="CHEBI:16526"/>
        <dbReference type="ChEBI" id="CHEBI:83099"/>
        <dbReference type="ChEBI" id="CHEBI:83111"/>
        <dbReference type="EC" id="1.2.4.1"/>
    </reaction>
</comment>
<dbReference type="EMBL" id="CP118605">
    <property type="protein sequence ID" value="WGL15388.1"/>
    <property type="molecule type" value="Genomic_DNA"/>
</dbReference>
<sequence length="376" mass="42328">MHKPRLQLQASFDIAWLQYLDKQGRATQPLPEFASPDWLTHCYRQMQLARLVDDRAVKLQRTGRLGTYPSSLGQEAIGVATGNALMAEDVYCPYYRETGAFLERGVRIEEILANWSGDERGQNYQHAPRDLPICIPIATQMLHAAGVAFALKYRHQQQGSPLQVAIASAGEGATSKGDFYEAMNLAGVWKLPLVFVVNNNQWAISVPRVAQTGSQTIAQKAIAAGIPALQVDGNDILAVAWAVRDALQRARSGEGPALIEAISYRLCDHTTADDASRYRSAEELEQAWQWEPLKRLDTYLRSENLWSDGKQQDLDRELAQVMETALNDWESRTPEPATAIFDHLYAQLPESLYEQYDQLRDEQLREKLWEKEGAVQ</sequence>